<dbReference type="Pfam" id="PF13589">
    <property type="entry name" value="HATPase_c_3"/>
    <property type="match status" value="1"/>
</dbReference>
<feature type="region of interest" description="Disordered" evidence="16">
    <location>
        <begin position="440"/>
        <end position="480"/>
    </location>
</feature>
<proteinExistence type="inferred from homology"/>
<evidence type="ECO:0000256" key="4">
    <source>
        <dbReference type="ARBA" id="ARBA00022454"/>
    </source>
</evidence>
<dbReference type="PROSITE" id="PS00058">
    <property type="entry name" value="DNA_MISMATCH_REPAIR_1"/>
    <property type="match status" value="1"/>
</dbReference>
<evidence type="ECO:0000256" key="2">
    <source>
        <dbReference type="ARBA" id="ARBA00004286"/>
    </source>
</evidence>
<evidence type="ECO:0000256" key="12">
    <source>
        <dbReference type="ARBA" id="ARBA00023306"/>
    </source>
</evidence>
<reference evidence="18" key="2">
    <citation type="submission" date="2025-08" db="UniProtKB">
        <authorList>
            <consortium name="Ensembl"/>
        </authorList>
    </citation>
    <scope>IDENTIFICATION</scope>
</reference>
<keyword evidence="4" id="KW-0158">Chromosome</keyword>
<dbReference type="PANTHER" id="PTHR10073:SF12">
    <property type="entry name" value="DNA MISMATCH REPAIR PROTEIN MLH1"/>
    <property type="match status" value="1"/>
</dbReference>
<keyword evidence="10" id="KW-0234">DNA repair</keyword>
<dbReference type="Gene3D" id="3.30.230.10">
    <property type="match status" value="1"/>
</dbReference>
<evidence type="ECO:0000256" key="5">
    <source>
        <dbReference type="ARBA" id="ARBA00022553"/>
    </source>
</evidence>
<dbReference type="AlphaFoldDB" id="A0A3Q1IEZ7"/>
<dbReference type="GO" id="GO:0140664">
    <property type="term" value="F:ATP-dependent DNA damage sensor activity"/>
    <property type="evidence" value="ECO:0007669"/>
    <property type="project" value="InterPro"/>
</dbReference>
<feature type="region of interest" description="Disordered" evidence="16">
    <location>
        <begin position="394"/>
        <end position="414"/>
    </location>
</feature>
<dbReference type="GO" id="GO:0030983">
    <property type="term" value="F:mismatched DNA binding"/>
    <property type="evidence" value="ECO:0007669"/>
    <property type="project" value="InterPro"/>
</dbReference>
<dbReference type="InterPro" id="IPR002099">
    <property type="entry name" value="MutL/Mlh/PMS"/>
</dbReference>
<evidence type="ECO:0000256" key="14">
    <source>
        <dbReference type="ARBA" id="ARBA00072852"/>
    </source>
</evidence>
<dbReference type="InterPro" id="IPR032189">
    <property type="entry name" value="Mlh1_C"/>
</dbReference>
<keyword evidence="5" id="KW-0597">Phosphoprotein</keyword>
<dbReference type="STRING" id="64144.ENSATEP00000018725"/>
<keyword evidence="6" id="KW-0547">Nucleotide-binding</keyword>
<evidence type="ECO:0000256" key="8">
    <source>
        <dbReference type="ARBA" id="ARBA00022840"/>
    </source>
</evidence>
<dbReference type="Pfam" id="PF01119">
    <property type="entry name" value="DNA_mis_repair"/>
    <property type="match status" value="1"/>
</dbReference>
<dbReference type="Gene3D" id="3.30.565.10">
    <property type="entry name" value="Histidine kinase-like ATPase, C-terminal domain"/>
    <property type="match status" value="1"/>
</dbReference>
<evidence type="ECO:0000256" key="13">
    <source>
        <dbReference type="ARBA" id="ARBA00071080"/>
    </source>
</evidence>
<dbReference type="InterPro" id="IPR014762">
    <property type="entry name" value="DNA_mismatch_repair_CS"/>
</dbReference>
<dbReference type="CDD" id="cd03483">
    <property type="entry name" value="MutL_Trans_MLH1"/>
    <property type="match status" value="1"/>
</dbReference>
<dbReference type="GO" id="GO:0031981">
    <property type="term" value="C:nuclear lumen"/>
    <property type="evidence" value="ECO:0007669"/>
    <property type="project" value="UniProtKB-ARBA"/>
</dbReference>
<dbReference type="GO" id="GO:0032389">
    <property type="term" value="C:MutLalpha complex"/>
    <property type="evidence" value="ECO:0007669"/>
    <property type="project" value="TreeGrafter"/>
</dbReference>
<dbReference type="SMART" id="SM01340">
    <property type="entry name" value="DNA_mis_repair"/>
    <property type="match status" value="1"/>
</dbReference>
<name>A0A3Q1IEZ7_ANATE</name>
<keyword evidence="8" id="KW-0067">ATP-binding</keyword>
<dbReference type="SUPFAM" id="SSF54211">
    <property type="entry name" value="Ribosomal protein S5 domain 2-like"/>
    <property type="match status" value="1"/>
</dbReference>
<dbReference type="GO" id="GO:0016887">
    <property type="term" value="F:ATP hydrolysis activity"/>
    <property type="evidence" value="ECO:0007669"/>
    <property type="project" value="InterPro"/>
</dbReference>
<evidence type="ECO:0000256" key="6">
    <source>
        <dbReference type="ARBA" id="ARBA00022741"/>
    </source>
</evidence>
<evidence type="ECO:0000256" key="1">
    <source>
        <dbReference type="ARBA" id="ARBA00004123"/>
    </source>
</evidence>
<dbReference type="GeneTree" id="ENSGT00800000124177"/>
<evidence type="ECO:0000313" key="19">
    <source>
        <dbReference type="Proteomes" id="UP000265040"/>
    </source>
</evidence>
<dbReference type="GO" id="GO:0005524">
    <property type="term" value="F:ATP binding"/>
    <property type="evidence" value="ECO:0007669"/>
    <property type="project" value="UniProtKB-KW"/>
</dbReference>
<dbReference type="InterPro" id="IPR038973">
    <property type="entry name" value="MutL/Mlh/Pms-like"/>
</dbReference>
<dbReference type="Pfam" id="PF16413">
    <property type="entry name" value="Mlh1_C"/>
    <property type="match status" value="1"/>
</dbReference>
<dbReference type="PANTHER" id="PTHR10073">
    <property type="entry name" value="DNA MISMATCH REPAIR PROTEIN MLH, PMS, MUTL"/>
    <property type="match status" value="1"/>
</dbReference>
<keyword evidence="7" id="KW-0227">DNA damage</keyword>
<comment type="similarity">
    <text evidence="3">Belongs to the DNA mismatch repair MutL/HexB family.</text>
</comment>
<dbReference type="InterPro" id="IPR020568">
    <property type="entry name" value="Ribosomal_Su5_D2-typ_SF"/>
</dbReference>
<reference evidence="18" key="1">
    <citation type="submission" date="2021-04" db="EMBL/GenBank/DDBJ databases">
        <authorList>
            <consortium name="Wellcome Sanger Institute Data Sharing"/>
        </authorList>
    </citation>
    <scope>NUCLEOTIDE SEQUENCE [LARGE SCALE GENOMIC DNA]</scope>
</reference>
<comment type="subcellular location">
    <subcellularLocation>
        <location evidence="2">Chromosome</location>
    </subcellularLocation>
    <subcellularLocation>
        <location evidence="1">Nucleus</location>
    </subcellularLocation>
</comment>
<reference evidence="18" key="3">
    <citation type="submission" date="2025-09" db="UniProtKB">
        <authorList>
            <consortium name="Ensembl"/>
        </authorList>
    </citation>
    <scope>IDENTIFICATION</scope>
</reference>
<dbReference type="NCBIfam" id="TIGR00585">
    <property type="entry name" value="mutl"/>
    <property type="match status" value="1"/>
</dbReference>
<dbReference type="FunFam" id="3.30.230.10:FF:000014">
    <property type="entry name" value="DNA mismatch repair protein Mlh1"/>
    <property type="match status" value="1"/>
</dbReference>
<dbReference type="InterPro" id="IPR013507">
    <property type="entry name" value="DNA_mismatch_S5_2-like"/>
</dbReference>
<accession>A0A3Q1IEZ7</accession>
<dbReference type="CDD" id="cd16926">
    <property type="entry name" value="HATPase_MutL-MLH-PMS-like"/>
    <property type="match status" value="1"/>
</dbReference>
<dbReference type="Proteomes" id="UP000265040">
    <property type="component" value="Chromosome 15"/>
</dbReference>
<feature type="compositionally biased region" description="Basic and acidic residues" evidence="16">
    <location>
        <begin position="443"/>
        <end position="453"/>
    </location>
</feature>
<evidence type="ECO:0000256" key="11">
    <source>
        <dbReference type="ARBA" id="ARBA00023242"/>
    </source>
</evidence>
<evidence type="ECO:0000256" key="7">
    <source>
        <dbReference type="ARBA" id="ARBA00022763"/>
    </source>
</evidence>
<organism evidence="18 19">
    <name type="scientific">Anabas testudineus</name>
    <name type="common">Climbing perch</name>
    <name type="synonym">Anthias testudineus</name>
    <dbReference type="NCBI Taxonomy" id="64144"/>
    <lineage>
        <taxon>Eukaryota</taxon>
        <taxon>Metazoa</taxon>
        <taxon>Chordata</taxon>
        <taxon>Craniata</taxon>
        <taxon>Vertebrata</taxon>
        <taxon>Euteleostomi</taxon>
        <taxon>Actinopterygii</taxon>
        <taxon>Neopterygii</taxon>
        <taxon>Teleostei</taxon>
        <taxon>Neoteleostei</taxon>
        <taxon>Acanthomorphata</taxon>
        <taxon>Anabantaria</taxon>
        <taxon>Anabantiformes</taxon>
        <taxon>Anabantoidei</taxon>
        <taxon>Anabantidae</taxon>
        <taxon>Anabas</taxon>
    </lineage>
</organism>
<evidence type="ECO:0000256" key="3">
    <source>
        <dbReference type="ARBA" id="ARBA00006082"/>
    </source>
</evidence>
<dbReference type="InterPro" id="IPR036890">
    <property type="entry name" value="HATPase_C_sf"/>
</dbReference>
<dbReference type="SUPFAM" id="SSF55874">
    <property type="entry name" value="ATPase domain of HSP90 chaperone/DNA topoisomerase II/histidine kinase"/>
    <property type="match status" value="1"/>
</dbReference>
<keyword evidence="12" id="KW-0131">Cell cycle</keyword>
<evidence type="ECO:0000256" key="15">
    <source>
        <dbReference type="ARBA" id="ARBA00082865"/>
    </source>
</evidence>
<evidence type="ECO:0000256" key="16">
    <source>
        <dbReference type="SAM" id="MobiDB-lite"/>
    </source>
</evidence>
<dbReference type="GO" id="GO:0006298">
    <property type="term" value="P:mismatch repair"/>
    <property type="evidence" value="ECO:0007669"/>
    <property type="project" value="InterPro"/>
</dbReference>
<evidence type="ECO:0000256" key="10">
    <source>
        <dbReference type="ARBA" id="ARBA00023204"/>
    </source>
</evidence>
<sequence length="730" mass="81843">MAGVIRRLDETVVNRIAAGEVIQRPANAVKEMIENCLDAKSSNIQVTVKDGGLKLLQIQDNGSGIRVGDSKEDMEIVCERFTTSKLQTFEDLSAISTYGFRGEALASISHVAHVTITTKTADAKCAYRASYSDGKLKGPPKPCAGNQGTQILVEDLFYNVSTRRKALKSPSDEYSRIVEVVSRYAIHNSGKGFSVKKQGETVADVRTLPNASVVDNIRGVFGNAVSRELIEVGCEDQKLAYKMKGYISNANYSVKKCILILFINHRLVESSALKKAIETVYAAYLPKNTHPFLYLSLEIAPQNIDVNVHPTKHEVHFLHEDSIIESVQKHIESKLLGSNSSRTYFTQTLLPGLSVSGGSEVKSSSATADSTERVYAHQMVRTDCRAQKLDAFLQPQVKPPSDPEAAGPSTKSTVTRIAQLDSVEMDEAEDADMLDALAEQEAEVPKGEEESSVEKNIPSKRPRKEQQQQEEEEEELTSAATAKRRVIKLTSVKELRTEITENTHKGLQEMLQNHSFVGCVNPQWTLIQHHTKLYLLNTTKLSQELFFQILIYDFGNFGVLRLSTPAPLYDLAMLALDSEESGWTEEDGPKEGLAQYIVDFLKNKAEMLEDYFSMEIDQEGNLTGLPLLLDKYTPIMEGLPMFILRLATEVNWDNEKDCFRDFSKECSMFYSIRKPYILEDTDVNSWRWKVEHVIFKAVRTLFSPPKNFSEDGTVLQIANLPDLYKVFERC</sequence>
<keyword evidence="11" id="KW-0539">Nucleus</keyword>
<keyword evidence="19" id="KW-1185">Reference proteome</keyword>
<dbReference type="InterPro" id="IPR014721">
    <property type="entry name" value="Ribsml_uS5_D2-typ_fold_subgr"/>
</dbReference>
<protein>
    <recommendedName>
        <fullName evidence="14">DNA mismatch repair protein MLH1</fullName>
    </recommendedName>
    <alternativeName>
        <fullName evidence="13">DNA mismatch repair protein Mlh1</fullName>
    </alternativeName>
    <alternativeName>
        <fullName evidence="15">MutL protein homolog 1</fullName>
    </alternativeName>
</protein>
<feature type="domain" description="DNA mismatch repair protein S5" evidence="17">
    <location>
        <begin position="217"/>
        <end position="336"/>
    </location>
</feature>
<keyword evidence="9" id="KW-0007">Acetylation</keyword>
<dbReference type="FunFam" id="3.30.565.10:FF:000034">
    <property type="entry name" value="DNA mismatch repair protein mlh1, putative"/>
    <property type="match status" value="1"/>
</dbReference>
<evidence type="ECO:0000259" key="17">
    <source>
        <dbReference type="SMART" id="SM01340"/>
    </source>
</evidence>
<gene>
    <name evidence="18" type="primary">MLH1</name>
</gene>
<evidence type="ECO:0000313" key="18">
    <source>
        <dbReference type="Ensembl" id="ENSATEP00000018725.2"/>
    </source>
</evidence>
<dbReference type="Ensembl" id="ENSATET00000019041.3">
    <property type="protein sequence ID" value="ENSATEP00000018725.2"/>
    <property type="gene ID" value="ENSATEG00000012975.3"/>
</dbReference>
<evidence type="ECO:0000256" key="9">
    <source>
        <dbReference type="ARBA" id="ARBA00022990"/>
    </source>
</evidence>
<dbReference type="GO" id="GO:0005694">
    <property type="term" value="C:chromosome"/>
    <property type="evidence" value="ECO:0007669"/>
    <property type="project" value="UniProtKB-SubCell"/>
</dbReference>